<reference evidence="2 3" key="1">
    <citation type="journal article" date="2013" name="Mar. Genomics">
        <title>Expression of sulfatases in Rhodopirellula baltica and the diversity of sulfatases in the genus Rhodopirellula.</title>
        <authorList>
            <person name="Wegner C.E."/>
            <person name="Richter-Heitmann T."/>
            <person name="Klindworth A."/>
            <person name="Klockow C."/>
            <person name="Richter M."/>
            <person name="Achstetter T."/>
            <person name="Glockner F.O."/>
            <person name="Harder J."/>
        </authorList>
    </citation>
    <scope>NUCLEOTIDE SEQUENCE [LARGE SCALE GENOMIC DNA]</scope>
    <source>
        <strain evidence="2 3">SM41</strain>
    </source>
</reference>
<comment type="caution">
    <text evidence="2">The sequence shown here is derived from an EMBL/GenBank/DDBJ whole genome shotgun (WGS) entry which is preliminary data.</text>
</comment>
<feature type="transmembrane region" description="Helical" evidence="1">
    <location>
        <begin position="22"/>
        <end position="43"/>
    </location>
</feature>
<keyword evidence="1" id="KW-1133">Transmembrane helix</keyword>
<keyword evidence="1" id="KW-0472">Membrane</keyword>
<evidence type="ECO:0000256" key="1">
    <source>
        <dbReference type="SAM" id="Phobius"/>
    </source>
</evidence>
<dbReference type="AlphaFoldDB" id="M5U830"/>
<proteinExistence type="predicted"/>
<sequence length="48" mass="5139">MPEAGRVGLEPTRGRFPGATKIHRIGTTGWAAIGIFVCGGLCARKWQN</sequence>
<keyword evidence="3" id="KW-1185">Reference proteome</keyword>
<keyword evidence="1" id="KW-0812">Transmembrane</keyword>
<gene>
    <name evidence="2" type="ORF">RSSM_00963</name>
</gene>
<organism evidence="2 3">
    <name type="scientific">Rhodopirellula sallentina SM41</name>
    <dbReference type="NCBI Taxonomy" id="1263870"/>
    <lineage>
        <taxon>Bacteria</taxon>
        <taxon>Pseudomonadati</taxon>
        <taxon>Planctomycetota</taxon>
        <taxon>Planctomycetia</taxon>
        <taxon>Pirellulales</taxon>
        <taxon>Pirellulaceae</taxon>
        <taxon>Rhodopirellula</taxon>
    </lineage>
</organism>
<evidence type="ECO:0000313" key="3">
    <source>
        <dbReference type="Proteomes" id="UP000011885"/>
    </source>
</evidence>
<evidence type="ECO:0000313" key="2">
    <source>
        <dbReference type="EMBL" id="EMI57617.1"/>
    </source>
</evidence>
<accession>M5U830</accession>
<dbReference type="EMBL" id="ANOH01000077">
    <property type="protein sequence ID" value="EMI57617.1"/>
    <property type="molecule type" value="Genomic_DNA"/>
</dbReference>
<name>M5U830_9BACT</name>
<dbReference type="Proteomes" id="UP000011885">
    <property type="component" value="Unassembled WGS sequence"/>
</dbReference>
<dbReference type="PATRIC" id="fig|1263870.3.peg.1050"/>
<protein>
    <submittedName>
        <fullName evidence="2">Uncharacterized protein</fullName>
    </submittedName>
</protein>